<reference evidence="1" key="1">
    <citation type="submission" date="2013-09" db="EMBL/GenBank/DDBJ databases">
        <title>Analysis of type B2 neurotoxin-encoding plasmid in Clostridium botulinum.</title>
        <authorList>
            <person name="Hosomi K."/>
            <person name="Sakaguchi Y."/>
            <person name="Gotoh K."/>
            <person name="Nakamura K."/>
            <person name="Kohda T."/>
            <person name="Mukamoto M."/>
            <person name="Iida T."/>
            <person name="Kozaki S."/>
        </authorList>
    </citation>
    <scope>NUCLEOTIDE SEQUENCE</scope>
    <source>
        <strain evidence="1">111</strain>
        <plasmid evidence="1">pCB111</plasmid>
    </source>
</reference>
<protein>
    <submittedName>
        <fullName evidence="1">Uncharacterized protein</fullName>
    </submittedName>
</protein>
<accession>A0A077K295</accession>
<dbReference type="EMBL" id="AB855771">
    <property type="protein sequence ID" value="BAP25618.1"/>
    <property type="molecule type" value="Genomic_DNA"/>
</dbReference>
<dbReference type="RefSeq" id="WP_032072370.1">
    <property type="nucleotide sequence ID" value="NC_025146.1"/>
</dbReference>
<proteinExistence type="predicted"/>
<sequence>MKRRQDTSKLFVDMYGEPIKYGKIPLFKRVLFNIKFKFRNKPIRVKDGNTTKFIISKDISRKK</sequence>
<name>A0A077K295_CLOBO</name>
<geneLocation type="plasmid" evidence="1">
    <name>pCB111</name>
</geneLocation>
<evidence type="ECO:0000313" key="1">
    <source>
        <dbReference type="EMBL" id="BAP25618.1"/>
    </source>
</evidence>
<keyword evidence="1" id="KW-0614">Plasmid</keyword>
<dbReference type="AlphaFoldDB" id="A0A077K295"/>
<organism evidence="1">
    <name type="scientific">Clostridium botulinum</name>
    <dbReference type="NCBI Taxonomy" id="1491"/>
    <lineage>
        <taxon>Bacteria</taxon>
        <taxon>Bacillati</taxon>
        <taxon>Bacillota</taxon>
        <taxon>Clostridia</taxon>
        <taxon>Eubacteriales</taxon>
        <taxon>Clostridiaceae</taxon>
        <taxon>Clostridium</taxon>
    </lineage>
</organism>